<dbReference type="PANTHER" id="PTHR22893:SF91">
    <property type="entry name" value="NADPH DEHYDROGENASE 2-RELATED"/>
    <property type="match status" value="1"/>
</dbReference>
<organism evidence="2 3">
    <name type="scientific">Hymenobacter koreensis</name>
    <dbReference type="NCBI Taxonomy" id="1084523"/>
    <lineage>
        <taxon>Bacteria</taxon>
        <taxon>Pseudomonadati</taxon>
        <taxon>Bacteroidota</taxon>
        <taxon>Cytophagia</taxon>
        <taxon>Cytophagales</taxon>
        <taxon>Hymenobacteraceae</taxon>
        <taxon>Hymenobacter</taxon>
    </lineage>
</organism>
<gene>
    <name evidence="2" type="ORF">GCM10023186_37570</name>
</gene>
<name>A0ABP8JF67_9BACT</name>
<evidence type="ECO:0000313" key="2">
    <source>
        <dbReference type="EMBL" id="GAA4389862.1"/>
    </source>
</evidence>
<feature type="domain" description="NADH:flavin oxidoreductase/NADH oxidase N-terminal" evidence="1">
    <location>
        <begin position="4"/>
        <end position="335"/>
    </location>
</feature>
<dbReference type="InterPro" id="IPR013785">
    <property type="entry name" value="Aldolase_TIM"/>
</dbReference>
<comment type="caution">
    <text evidence="2">The sequence shown here is derived from an EMBL/GenBank/DDBJ whole genome shotgun (WGS) entry which is preliminary data.</text>
</comment>
<dbReference type="Proteomes" id="UP001500454">
    <property type="component" value="Unassembled WGS sequence"/>
</dbReference>
<dbReference type="EMBL" id="BAABHA010000014">
    <property type="protein sequence ID" value="GAA4389862.1"/>
    <property type="molecule type" value="Genomic_DNA"/>
</dbReference>
<dbReference type="RefSeq" id="WP_345226829.1">
    <property type="nucleotide sequence ID" value="NZ_BAABHA010000014.1"/>
</dbReference>
<sequence length="369" mass="39642">MSQKLFSPAKLGALTLQNHVVMAPMTRSRALGNVPNALIAEYYAQRASAGLIITEGTSPSPNGLGYARIPGLFNQEQVAGWRLTTDAVHAKGGHIFVQLMHTGRIAHGLNLPEGAEIIAPSGVTAAGEMWTDAQQMQAHPEPRALRTDELPALAQEFVNSAKLAIEAGFDGVELHGANGYLLEQFLHPVANQRTDAYGGSVENRARFVLEVAAAVAEAIGPERTGIRLSPWGVASDMPHYPEIDATYAYLATELQRLNLVYVHLVDHSAMGAPAVPAETVATFRERFTNSLILSGGYDAQLAEEALQSGRADLVAFGRPFIANPDLVERLRTNAPLAQPDQATFYAPGPEGFHQGFTDYPVLSETEAAR</sequence>
<evidence type="ECO:0000313" key="3">
    <source>
        <dbReference type="Proteomes" id="UP001500454"/>
    </source>
</evidence>
<reference evidence="3" key="1">
    <citation type="journal article" date="2019" name="Int. J. Syst. Evol. Microbiol.">
        <title>The Global Catalogue of Microorganisms (GCM) 10K type strain sequencing project: providing services to taxonomists for standard genome sequencing and annotation.</title>
        <authorList>
            <consortium name="The Broad Institute Genomics Platform"/>
            <consortium name="The Broad Institute Genome Sequencing Center for Infectious Disease"/>
            <person name="Wu L."/>
            <person name="Ma J."/>
        </authorList>
    </citation>
    <scope>NUCLEOTIDE SEQUENCE [LARGE SCALE GENOMIC DNA]</scope>
    <source>
        <strain evidence="3">JCM 17924</strain>
    </source>
</reference>
<accession>A0ABP8JF67</accession>
<keyword evidence="3" id="KW-1185">Reference proteome</keyword>
<evidence type="ECO:0000259" key="1">
    <source>
        <dbReference type="Pfam" id="PF00724"/>
    </source>
</evidence>
<dbReference type="CDD" id="cd02933">
    <property type="entry name" value="OYE_like_FMN"/>
    <property type="match status" value="1"/>
</dbReference>
<dbReference type="SUPFAM" id="SSF51395">
    <property type="entry name" value="FMN-linked oxidoreductases"/>
    <property type="match status" value="1"/>
</dbReference>
<protein>
    <submittedName>
        <fullName evidence="2">Alkene reductase</fullName>
    </submittedName>
</protein>
<dbReference type="Pfam" id="PF00724">
    <property type="entry name" value="Oxidored_FMN"/>
    <property type="match status" value="1"/>
</dbReference>
<dbReference type="InterPro" id="IPR045247">
    <property type="entry name" value="Oye-like"/>
</dbReference>
<dbReference type="Gene3D" id="3.20.20.70">
    <property type="entry name" value="Aldolase class I"/>
    <property type="match status" value="1"/>
</dbReference>
<proteinExistence type="predicted"/>
<dbReference type="PANTHER" id="PTHR22893">
    <property type="entry name" value="NADH OXIDOREDUCTASE-RELATED"/>
    <property type="match status" value="1"/>
</dbReference>
<dbReference type="InterPro" id="IPR001155">
    <property type="entry name" value="OxRdtase_FMN_N"/>
</dbReference>